<feature type="transmembrane region" description="Helical" evidence="12">
    <location>
        <begin position="20"/>
        <end position="41"/>
    </location>
</feature>
<evidence type="ECO:0000256" key="3">
    <source>
        <dbReference type="ARBA" id="ARBA00008741"/>
    </source>
</evidence>
<keyword evidence="5 12" id="KW-0813">Transport</keyword>
<evidence type="ECO:0000256" key="2">
    <source>
        <dbReference type="ARBA" id="ARBA00004377"/>
    </source>
</evidence>
<dbReference type="EMBL" id="JAFCXS010000009">
    <property type="protein sequence ID" value="MBM0748330.1"/>
    <property type="molecule type" value="Genomic_DNA"/>
</dbReference>
<reference evidence="13 14" key="1">
    <citation type="submission" date="2021-01" db="EMBL/GenBank/DDBJ databases">
        <title>Complete genome sequence of Pantoea eucrina OB49, a heavy metal tolerant bacterium with PGPR potential isolated from wheat in Algeria.</title>
        <authorList>
            <person name="Lekired A."/>
            <person name="Ouzari I.H."/>
        </authorList>
    </citation>
    <scope>NUCLEOTIDE SEQUENCE [LARGE SCALE GENOMIC DNA]</scope>
    <source>
        <strain evidence="13 14">OB49</strain>
    </source>
</reference>
<keyword evidence="7 12" id="KW-0997">Cell inner membrane</keyword>
<evidence type="ECO:0000256" key="5">
    <source>
        <dbReference type="ARBA" id="ARBA00022448"/>
    </source>
</evidence>
<keyword evidence="8 12" id="KW-0812">Transmembrane</keyword>
<comment type="subcellular location">
    <subcellularLocation>
        <location evidence="2 12">Cell inner membrane</location>
        <topology evidence="2 12">Single-pass membrane protein</topology>
    </subcellularLocation>
</comment>
<evidence type="ECO:0000256" key="6">
    <source>
        <dbReference type="ARBA" id="ARBA00022475"/>
    </source>
</evidence>
<keyword evidence="10 12" id="KW-1133">Transmembrane helix</keyword>
<sequence>MSPAFTSWSEFFAMGGYAFFVWLSVACTLIPLLGLVLHTLLQRRRLLAEIRQRQAREQRVRAAQTKQRARAAGEAG</sequence>
<keyword evidence="6 12" id="KW-1003">Cell membrane</keyword>
<gene>
    <name evidence="13" type="primary">ccmD</name>
    <name evidence="13" type="ORF">JJB79_13000</name>
</gene>
<evidence type="ECO:0000256" key="12">
    <source>
        <dbReference type="RuleBase" id="RU363101"/>
    </source>
</evidence>
<dbReference type="Proteomes" id="UP000809137">
    <property type="component" value="Unassembled WGS sequence"/>
</dbReference>
<comment type="function">
    <text evidence="1 12">Required for the export of heme to the periplasm for the biogenesis of c-type cytochromes.</text>
</comment>
<name>A0ABS1Z7B6_9GAMM</name>
<accession>A0ABS1Z7B6</accession>
<keyword evidence="9 12" id="KW-0201">Cytochrome c-type biogenesis</keyword>
<evidence type="ECO:0000256" key="4">
    <source>
        <dbReference type="ARBA" id="ARBA00016461"/>
    </source>
</evidence>
<keyword evidence="14" id="KW-1185">Reference proteome</keyword>
<comment type="caution">
    <text evidence="13">The sequence shown here is derived from an EMBL/GenBank/DDBJ whole genome shotgun (WGS) entry which is preliminary data.</text>
</comment>
<dbReference type="NCBIfam" id="TIGR03141">
    <property type="entry name" value="cytochro_ccmD"/>
    <property type="match status" value="1"/>
</dbReference>
<evidence type="ECO:0000256" key="9">
    <source>
        <dbReference type="ARBA" id="ARBA00022748"/>
    </source>
</evidence>
<dbReference type="PANTHER" id="PTHR37531:SF1">
    <property type="entry name" value="HEME EXPORTER PROTEIN D"/>
    <property type="match status" value="1"/>
</dbReference>
<dbReference type="GeneID" id="84691921"/>
<comment type="similarity">
    <text evidence="3 12">Belongs to the CcmD/CycX/HelD family.</text>
</comment>
<evidence type="ECO:0000256" key="8">
    <source>
        <dbReference type="ARBA" id="ARBA00022692"/>
    </source>
</evidence>
<evidence type="ECO:0000256" key="10">
    <source>
        <dbReference type="ARBA" id="ARBA00022989"/>
    </source>
</evidence>
<proteinExistence type="inferred from homology"/>
<evidence type="ECO:0000313" key="14">
    <source>
        <dbReference type="Proteomes" id="UP000809137"/>
    </source>
</evidence>
<organism evidence="13 14">
    <name type="scientific">Pantoea eucrina</name>
    <dbReference type="NCBI Taxonomy" id="472693"/>
    <lineage>
        <taxon>Bacteria</taxon>
        <taxon>Pseudomonadati</taxon>
        <taxon>Pseudomonadota</taxon>
        <taxon>Gammaproteobacteria</taxon>
        <taxon>Enterobacterales</taxon>
        <taxon>Erwiniaceae</taxon>
        <taxon>Pantoea</taxon>
    </lineage>
</organism>
<evidence type="ECO:0000256" key="7">
    <source>
        <dbReference type="ARBA" id="ARBA00022519"/>
    </source>
</evidence>
<dbReference type="Pfam" id="PF04995">
    <property type="entry name" value="CcmD"/>
    <property type="match status" value="1"/>
</dbReference>
<dbReference type="InterPro" id="IPR007078">
    <property type="entry name" value="Haem_export_protD_CcmD"/>
</dbReference>
<dbReference type="PANTHER" id="PTHR37531">
    <property type="entry name" value="HEME EXPORTER PROTEIN D"/>
    <property type="match status" value="1"/>
</dbReference>
<evidence type="ECO:0000256" key="1">
    <source>
        <dbReference type="ARBA" id="ARBA00002442"/>
    </source>
</evidence>
<evidence type="ECO:0000256" key="11">
    <source>
        <dbReference type="ARBA" id="ARBA00023136"/>
    </source>
</evidence>
<dbReference type="RefSeq" id="WP_039379165.1">
    <property type="nucleotide sequence ID" value="NZ_CP083448.1"/>
</dbReference>
<dbReference type="InterPro" id="IPR052075">
    <property type="entry name" value="Heme_exporter_D"/>
</dbReference>
<evidence type="ECO:0000313" key="13">
    <source>
        <dbReference type="EMBL" id="MBM0748330.1"/>
    </source>
</evidence>
<keyword evidence="11 12" id="KW-0472">Membrane</keyword>
<protein>
    <recommendedName>
        <fullName evidence="4 12">Heme exporter protein D</fullName>
    </recommendedName>
</protein>